<name>A0AAV8R9N3_ENSVE</name>
<reference evidence="2 3" key="1">
    <citation type="submission" date="2022-12" db="EMBL/GenBank/DDBJ databases">
        <title>Chromosome-scale assembly of the Ensete ventricosum genome.</title>
        <authorList>
            <person name="Dussert Y."/>
            <person name="Stocks J."/>
            <person name="Wendawek A."/>
            <person name="Woldeyes F."/>
            <person name="Nichols R.A."/>
            <person name="Borrell J.S."/>
        </authorList>
    </citation>
    <scope>NUCLEOTIDE SEQUENCE [LARGE SCALE GENOMIC DNA]</scope>
    <source>
        <strain evidence="3">cv. Maze</strain>
        <tissue evidence="2">Seeds</tissue>
    </source>
</reference>
<keyword evidence="3" id="KW-1185">Reference proteome</keyword>
<feature type="signal peptide" evidence="1">
    <location>
        <begin position="1"/>
        <end position="23"/>
    </location>
</feature>
<organism evidence="2 3">
    <name type="scientific">Ensete ventricosum</name>
    <name type="common">Abyssinian banana</name>
    <name type="synonym">Musa ensete</name>
    <dbReference type="NCBI Taxonomy" id="4639"/>
    <lineage>
        <taxon>Eukaryota</taxon>
        <taxon>Viridiplantae</taxon>
        <taxon>Streptophyta</taxon>
        <taxon>Embryophyta</taxon>
        <taxon>Tracheophyta</taxon>
        <taxon>Spermatophyta</taxon>
        <taxon>Magnoliopsida</taxon>
        <taxon>Liliopsida</taxon>
        <taxon>Zingiberales</taxon>
        <taxon>Musaceae</taxon>
        <taxon>Ensete</taxon>
    </lineage>
</organism>
<keyword evidence="1" id="KW-0732">Signal</keyword>
<protein>
    <submittedName>
        <fullName evidence="2">Uncharacterized protein</fullName>
    </submittedName>
</protein>
<dbReference type="EMBL" id="JAQQAF010000003">
    <property type="protein sequence ID" value="KAJ8497257.1"/>
    <property type="molecule type" value="Genomic_DNA"/>
</dbReference>
<feature type="chain" id="PRO_5043832566" evidence="1">
    <location>
        <begin position="24"/>
        <end position="69"/>
    </location>
</feature>
<proteinExistence type="predicted"/>
<gene>
    <name evidence="2" type="ORF">OPV22_007809</name>
</gene>
<evidence type="ECO:0000313" key="2">
    <source>
        <dbReference type="EMBL" id="KAJ8497257.1"/>
    </source>
</evidence>
<comment type="caution">
    <text evidence="2">The sequence shown here is derived from an EMBL/GenBank/DDBJ whole genome shotgun (WGS) entry which is preliminary data.</text>
</comment>
<sequence>MDVISKPFVAVVLLLGLAASASAAAALDMSIISYEARRGVGGLRRSEEDVRGAVRGMDGEAPAVVRRHR</sequence>
<dbReference type="AlphaFoldDB" id="A0AAV8R9N3"/>
<evidence type="ECO:0000256" key="1">
    <source>
        <dbReference type="SAM" id="SignalP"/>
    </source>
</evidence>
<accession>A0AAV8R9N3</accession>
<dbReference type="Proteomes" id="UP001222027">
    <property type="component" value="Unassembled WGS sequence"/>
</dbReference>
<evidence type="ECO:0000313" key="3">
    <source>
        <dbReference type="Proteomes" id="UP001222027"/>
    </source>
</evidence>